<gene>
    <name evidence="10" type="primary">LOC107268721</name>
</gene>
<evidence type="ECO:0000256" key="5">
    <source>
        <dbReference type="ARBA" id="ARBA00022723"/>
    </source>
</evidence>
<evidence type="ECO:0000313" key="9">
    <source>
        <dbReference type="Proteomes" id="UP000694920"/>
    </source>
</evidence>
<dbReference type="PANTHER" id="PTHR22930:SF85">
    <property type="entry name" value="GH03217P-RELATED"/>
    <property type="match status" value="1"/>
</dbReference>
<dbReference type="GeneID" id="107268721"/>
<keyword evidence="7" id="KW-0539">Nucleus</keyword>
<dbReference type="PANTHER" id="PTHR22930">
    <property type="match status" value="1"/>
</dbReference>
<accession>A0AAJ7RJA3</accession>
<evidence type="ECO:0000256" key="6">
    <source>
        <dbReference type="ARBA" id="ARBA00022801"/>
    </source>
</evidence>
<evidence type="ECO:0000256" key="2">
    <source>
        <dbReference type="ARBA" id="ARBA00004123"/>
    </source>
</evidence>
<dbReference type="Proteomes" id="UP000694920">
    <property type="component" value="Unplaced"/>
</dbReference>
<dbReference type="InterPro" id="IPR045249">
    <property type="entry name" value="HARBI1-like"/>
</dbReference>
<keyword evidence="6" id="KW-0378">Hydrolase</keyword>
<reference evidence="10" key="1">
    <citation type="submission" date="2025-08" db="UniProtKB">
        <authorList>
            <consortium name="RefSeq"/>
        </authorList>
    </citation>
    <scope>IDENTIFICATION</scope>
</reference>
<protein>
    <submittedName>
        <fullName evidence="10">Nuclease HARBI1 isoform X1</fullName>
    </submittedName>
</protein>
<keyword evidence="9" id="KW-1185">Reference proteome</keyword>
<dbReference type="AlphaFoldDB" id="A0AAJ7RJA3"/>
<evidence type="ECO:0000256" key="7">
    <source>
        <dbReference type="ARBA" id="ARBA00023242"/>
    </source>
</evidence>
<evidence type="ECO:0000259" key="8">
    <source>
        <dbReference type="Pfam" id="PF13359"/>
    </source>
</evidence>
<evidence type="ECO:0000256" key="4">
    <source>
        <dbReference type="ARBA" id="ARBA00022722"/>
    </source>
</evidence>
<comment type="similarity">
    <text evidence="3">Belongs to the HARBI1 family.</text>
</comment>
<dbReference type="KEGG" id="ccin:107268721"/>
<dbReference type="GO" id="GO:0005634">
    <property type="term" value="C:nucleus"/>
    <property type="evidence" value="ECO:0007669"/>
    <property type="project" value="UniProtKB-SubCell"/>
</dbReference>
<keyword evidence="5" id="KW-0479">Metal-binding</keyword>
<evidence type="ECO:0000313" key="10">
    <source>
        <dbReference type="RefSeq" id="XP_024941993.1"/>
    </source>
</evidence>
<dbReference type="GO" id="GO:0004518">
    <property type="term" value="F:nuclease activity"/>
    <property type="evidence" value="ECO:0007669"/>
    <property type="project" value="UniProtKB-KW"/>
</dbReference>
<evidence type="ECO:0000256" key="3">
    <source>
        <dbReference type="ARBA" id="ARBA00006958"/>
    </source>
</evidence>
<dbReference type="GO" id="GO:0046872">
    <property type="term" value="F:metal ion binding"/>
    <property type="evidence" value="ECO:0007669"/>
    <property type="project" value="UniProtKB-KW"/>
</dbReference>
<feature type="domain" description="DDE Tnp4" evidence="8">
    <location>
        <begin position="158"/>
        <end position="289"/>
    </location>
</feature>
<dbReference type="InterPro" id="IPR027806">
    <property type="entry name" value="HARBI1_dom"/>
</dbReference>
<dbReference type="Pfam" id="PF13359">
    <property type="entry name" value="DDE_Tnp_4"/>
    <property type="match status" value="1"/>
</dbReference>
<comment type="cofactor">
    <cofactor evidence="1">
        <name>a divalent metal cation</name>
        <dbReference type="ChEBI" id="CHEBI:60240"/>
    </cofactor>
</comment>
<evidence type="ECO:0000256" key="1">
    <source>
        <dbReference type="ARBA" id="ARBA00001968"/>
    </source>
</evidence>
<keyword evidence="4" id="KW-0540">Nuclease</keyword>
<sequence>MANGYLSLYLVALENRFQLLERRVERQALRETQDLFDLTVTEFTERYRLTPELMSNLVDLLAPHLQHTRITGLSVEKQILSTVRFYATGCFQRPVGEQWGITMSQPSVSRCIHRVTDAINEHIFRQWIQFPMTMEARQQARQQFQTASQPFDGAIGAIDCTHLAILAPKQHEEAYINHHGYHSLNVQMICDSNLKILNVNARYPEARHDAYIWSASAARSVMERAYQRGDRKTFLIGDQGYPLEPWLLTPLPHEPVENPRFRYNEALCSARNCIERLFGVLKSTWRCLPKH</sequence>
<name>A0AAJ7RJA3_CEPCN</name>
<proteinExistence type="inferred from homology"/>
<comment type="subcellular location">
    <subcellularLocation>
        <location evidence="2">Nucleus</location>
    </subcellularLocation>
</comment>
<organism evidence="9 10">
    <name type="scientific">Cephus cinctus</name>
    <name type="common">Wheat stem sawfly</name>
    <dbReference type="NCBI Taxonomy" id="211228"/>
    <lineage>
        <taxon>Eukaryota</taxon>
        <taxon>Metazoa</taxon>
        <taxon>Ecdysozoa</taxon>
        <taxon>Arthropoda</taxon>
        <taxon>Hexapoda</taxon>
        <taxon>Insecta</taxon>
        <taxon>Pterygota</taxon>
        <taxon>Neoptera</taxon>
        <taxon>Endopterygota</taxon>
        <taxon>Hymenoptera</taxon>
        <taxon>Cephoidea</taxon>
        <taxon>Cephidae</taxon>
        <taxon>Cephus</taxon>
    </lineage>
</organism>
<dbReference type="GO" id="GO:0016787">
    <property type="term" value="F:hydrolase activity"/>
    <property type="evidence" value="ECO:0007669"/>
    <property type="project" value="UniProtKB-KW"/>
</dbReference>
<dbReference type="RefSeq" id="XP_024941993.1">
    <property type="nucleotide sequence ID" value="XM_025086225.1"/>
</dbReference>